<dbReference type="InterPro" id="IPR050305">
    <property type="entry name" value="Small_GTPase_Rab"/>
</dbReference>
<accession>F2UK36</accession>
<dbReference type="GO" id="GO:0005525">
    <property type="term" value="F:GTP binding"/>
    <property type="evidence" value="ECO:0007669"/>
    <property type="project" value="UniProtKB-KW"/>
</dbReference>
<dbReference type="KEGG" id="sre:PTSG_08582"/>
<keyword evidence="4" id="KW-0449">Lipoprotein</keyword>
<reference evidence="5" key="1">
    <citation type="submission" date="2009-08" db="EMBL/GenBank/DDBJ databases">
        <title>Annotation of Salpingoeca rosetta.</title>
        <authorList>
            <consortium name="The Broad Institute Genome Sequencing Platform"/>
            <person name="Russ C."/>
            <person name="Cuomo C."/>
            <person name="Burger G."/>
            <person name="Gray M.W."/>
            <person name="Holland P.W.H."/>
            <person name="King N."/>
            <person name="Lang F.B.F."/>
            <person name="Roger A.J."/>
            <person name="Ruiz-Trillo I."/>
            <person name="Young S.K."/>
            <person name="Zeng Q."/>
            <person name="Gargeya S."/>
            <person name="Alvarado L."/>
            <person name="Berlin A."/>
            <person name="Chapman S.B."/>
            <person name="Chen Z."/>
            <person name="Freedman E."/>
            <person name="Gellesch M."/>
            <person name="Goldberg J."/>
            <person name="Griggs A."/>
            <person name="Gujja S."/>
            <person name="Heilman E."/>
            <person name="Heiman D."/>
            <person name="Howarth C."/>
            <person name="Mehta T."/>
            <person name="Neiman D."/>
            <person name="Pearson M."/>
            <person name="Roberts A."/>
            <person name="Saif S."/>
            <person name="Shea T."/>
            <person name="Shenoy N."/>
            <person name="Sisk P."/>
            <person name="Stolte C."/>
            <person name="Sykes S."/>
            <person name="White J."/>
            <person name="Yandava C."/>
            <person name="Haas B."/>
            <person name="Nusbaum C."/>
            <person name="Birren B."/>
        </authorList>
    </citation>
    <scope>NUCLEOTIDE SEQUENCE [LARGE SCALE GENOMIC DNA]</scope>
    <source>
        <strain evidence="5">ATCC 50818</strain>
    </source>
</reference>
<dbReference type="InterPro" id="IPR027417">
    <property type="entry name" value="P-loop_NTPase"/>
</dbReference>
<dbReference type="PROSITE" id="PS51421">
    <property type="entry name" value="RAS"/>
    <property type="match status" value="1"/>
</dbReference>
<organism evidence="6">
    <name type="scientific">Salpingoeca rosetta (strain ATCC 50818 / BSB-021)</name>
    <dbReference type="NCBI Taxonomy" id="946362"/>
    <lineage>
        <taxon>Eukaryota</taxon>
        <taxon>Choanoflagellata</taxon>
        <taxon>Craspedida</taxon>
        <taxon>Salpingoecidae</taxon>
        <taxon>Salpingoeca</taxon>
    </lineage>
</organism>
<dbReference type="RefSeq" id="XP_004990373.1">
    <property type="nucleotide sequence ID" value="XM_004990316.1"/>
</dbReference>
<keyword evidence="6" id="KW-1185">Reference proteome</keyword>
<dbReference type="SMART" id="SM00174">
    <property type="entry name" value="RHO"/>
    <property type="match status" value="1"/>
</dbReference>
<gene>
    <name evidence="5" type="ORF">PTSG_08582</name>
</gene>
<dbReference type="NCBIfam" id="TIGR00231">
    <property type="entry name" value="small_GTP"/>
    <property type="match status" value="1"/>
</dbReference>
<dbReference type="GeneID" id="16070930"/>
<dbReference type="AlphaFoldDB" id="F2UK36"/>
<dbReference type="FunFam" id="3.40.50.300:FF:001329">
    <property type="entry name" value="Small GTP-binding protein, putative"/>
    <property type="match status" value="1"/>
</dbReference>
<comment type="similarity">
    <text evidence="1">Belongs to the small GTPase superfamily. Rab family.</text>
</comment>
<dbReference type="InterPro" id="IPR005225">
    <property type="entry name" value="Small_GTP-bd"/>
</dbReference>
<dbReference type="GO" id="GO:0003924">
    <property type="term" value="F:GTPase activity"/>
    <property type="evidence" value="ECO:0007669"/>
    <property type="project" value="InterPro"/>
</dbReference>
<dbReference type="PROSITE" id="PS51419">
    <property type="entry name" value="RAB"/>
    <property type="match status" value="1"/>
</dbReference>
<evidence type="ECO:0000313" key="5">
    <source>
        <dbReference type="EMBL" id="EGD77485.1"/>
    </source>
</evidence>
<evidence type="ECO:0000256" key="2">
    <source>
        <dbReference type="ARBA" id="ARBA00022741"/>
    </source>
</evidence>
<keyword evidence="2" id="KW-0547">Nucleotide-binding</keyword>
<dbReference type="EMBL" id="GL832978">
    <property type="protein sequence ID" value="EGD77485.1"/>
    <property type="molecule type" value="Genomic_DNA"/>
</dbReference>
<dbReference type="Pfam" id="PF00071">
    <property type="entry name" value="Ras"/>
    <property type="match status" value="1"/>
</dbReference>
<name>F2UK36_SALR5</name>
<evidence type="ECO:0000256" key="1">
    <source>
        <dbReference type="ARBA" id="ARBA00006270"/>
    </source>
</evidence>
<dbReference type="SUPFAM" id="SSF52540">
    <property type="entry name" value="P-loop containing nucleoside triphosphate hydrolases"/>
    <property type="match status" value="1"/>
</dbReference>
<dbReference type="PANTHER" id="PTHR47980">
    <property type="entry name" value="LD44762P"/>
    <property type="match status" value="1"/>
</dbReference>
<evidence type="ECO:0000256" key="4">
    <source>
        <dbReference type="ARBA" id="ARBA00023288"/>
    </source>
</evidence>
<sequence length="220" mass="25014">MTTAQMYSFHMDYDYLFKFIIVGDASTGKTSLISRYTHGVFPDTTVETVGVDFFFHQLNLEGSKLKVQIWDTAGQERFQSIIRSYYRGSHAVIYTYDVTDPDSFDNLSRRWFPDTEAHIAPGTLKVLVANKSDHHRALPNLIERGRALAEERDMPFCVVSAKTGSNVDRTFTTLAEDCLRAVQANKLSVRRRKPLDLSKKVPIKMPTKSSSIFSSWCSLL</sequence>
<dbReference type="SMART" id="SM00173">
    <property type="entry name" value="RAS"/>
    <property type="match status" value="1"/>
</dbReference>
<dbReference type="STRING" id="946362.F2UK36"/>
<dbReference type="SMART" id="SM00176">
    <property type="entry name" value="RAN"/>
    <property type="match status" value="1"/>
</dbReference>
<dbReference type="CDD" id="cd00154">
    <property type="entry name" value="Rab"/>
    <property type="match status" value="1"/>
</dbReference>
<evidence type="ECO:0000256" key="3">
    <source>
        <dbReference type="ARBA" id="ARBA00023134"/>
    </source>
</evidence>
<dbReference type="PRINTS" id="PR00449">
    <property type="entry name" value="RASTRNSFRMNG"/>
</dbReference>
<dbReference type="SMART" id="SM00175">
    <property type="entry name" value="RAB"/>
    <property type="match status" value="1"/>
</dbReference>
<keyword evidence="3" id="KW-0342">GTP-binding</keyword>
<dbReference type="InterPro" id="IPR001806">
    <property type="entry name" value="Small_GTPase"/>
</dbReference>
<dbReference type="Gene3D" id="3.40.50.300">
    <property type="entry name" value="P-loop containing nucleotide triphosphate hydrolases"/>
    <property type="match status" value="1"/>
</dbReference>
<proteinExistence type="inferred from homology"/>
<dbReference type="Proteomes" id="UP000007799">
    <property type="component" value="Unassembled WGS sequence"/>
</dbReference>
<dbReference type="OrthoDB" id="25896at2759"/>
<evidence type="ECO:0000313" key="6">
    <source>
        <dbReference type="Proteomes" id="UP000007799"/>
    </source>
</evidence>
<dbReference type="InParanoid" id="F2UK36"/>
<protein>
    <submittedName>
        <fullName evidence="5">Uncharacterized protein</fullName>
    </submittedName>
</protein>
<dbReference type="eggNOG" id="KOG0078">
    <property type="taxonomic scope" value="Eukaryota"/>
</dbReference>